<name>A9Z1L6_CAEEL</name>
<dbReference type="PhylomeDB" id="A9Z1L6"/>
<dbReference type="WormBase" id="C23H3.3b">
    <property type="protein sequence ID" value="CE41870"/>
    <property type="gene ID" value="WBGene00016019"/>
    <property type="gene designation" value="ascc-1"/>
</dbReference>
<dbReference type="STRING" id="6239.C23H3.3b.1"/>
<dbReference type="GeneID" id="182817"/>
<dbReference type="SUPFAM" id="SSF54791">
    <property type="entry name" value="Eukaryotic type KH-domain (KH-domain type I)"/>
    <property type="match status" value="1"/>
</dbReference>
<evidence type="ECO:0000259" key="1">
    <source>
        <dbReference type="SMART" id="SM00322"/>
    </source>
</evidence>
<dbReference type="EMBL" id="BX284602">
    <property type="protein sequence ID" value="CCD65332.1"/>
    <property type="molecule type" value="Genomic_DNA"/>
</dbReference>
<dbReference type="GO" id="GO:0006307">
    <property type="term" value="P:DNA alkylation repair"/>
    <property type="evidence" value="ECO:0007669"/>
    <property type="project" value="InterPro"/>
</dbReference>
<dbReference type="Proteomes" id="UP000001940">
    <property type="component" value="Chromosome II"/>
</dbReference>
<dbReference type="Pfam" id="PF10469">
    <property type="entry name" value="AKAP7_NLS"/>
    <property type="match status" value="1"/>
</dbReference>
<dbReference type="InterPro" id="IPR019510">
    <property type="entry name" value="AKAP7-like_phosphoesterase"/>
</dbReference>
<dbReference type="Gene3D" id="3.30.1370.10">
    <property type="entry name" value="K Homology domain, type 1"/>
    <property type="match status" value="1"/>
</dbReference>
<dbReference type="KEGG" id="cel:CELE_C23H3.3"/>
<keyword evidence="5" id="KW-1267">Proteomics identification</keyword>
<dbReference type="InterPro" id="IPR009210">
    <property type="entry name" value="ASCC1"/>
</dbReference>
<dbReference type="PeptideAtlas" id="A9Z1L6"/>
<dbReference type="OrthoDB" id="277832at2759"/>
<dbReference type="Gene3D" id="3.90.1140.10">
    <property type="entry name" value="Cyclic phosphodiesterase"/>
    <property type="match status" value="1"/>
</dbReference>
<evidence type="ECO:0000313" key="3">
    <source>
        <dbReference type="Proteomes" id="UP000001940"/>
    </source>
</evidence>
<dbReference type="RefSeq" id="NP_001122591.1">
    <property type="nucleotide sequence ID" value="NM_001129119.3"/>
</dbReference>
<dbReference type="FunCoup" id="A9Z1L6">
    <property type="interactions" value="2443"/>
</dbReference>
<dbReference type="Pfam" id="PF00013">
    <property type="entry name" value="KH_1"/>
    <property type="match status" value="1"/>
</dbReference>
<reference evidence="2 3" key="1">
    <citation type="journal article" date="1998" name="Science">
        <title>Genome sequence of the nematode C. elegans: a platform for investigating biology.</title>
        <authorList>
            <consortium name="The C. elegans sequencing consortium"/>
            <person name="Sulson J.E."/>
            <person name="Waterston R."/>
        </authorList>
    </citation>
    <scope>NUCLEOTIDE SEQUENCE [LARGE SCALE GENOMIC DNA]</scope>
    <source>
        <strain evidence="2 3">Bristol N2</strain>
    </source>
</reference>
<gene>
    <name evidence="2 4" type="primary">ascc-1</name>
    <name evidence="4" type="ORF">C23H3.3</name>
    <name evidence="2" type="ORF">CELE_C23H3.3</name>
</gene>
<dbReference type="PANTHER" id="PTHR13360">
    <property type="entry name" value="ACTIVATING SIGNAL COINTEGRATOR 1 COMPLEX SUBUNIT 1"/>
    <property type="match status" value="1"/>
</dbReference>
<dbReference type="AlphaFoldDB" id="A9Z1L6"/>
<dbReference type="AGR" id="WB:WBGene00016019"/>
<keyword evidence="3" id="KW-1185">Reference proteome</keyword>
<dbReference type="InterPro" id="IPR036612">
    <property type="entry name" value="KH_dom_type_1_sf"/>
</dbReference>
<dbReference type="HOGENOM" id="CLU_044606_0_1_1"/>
<dbReference type="SMART" id="SM00322">
    <property type="entry name" value="KH"/>
    <property type="match status" value="1"/>
</dbReference>
<proteinExistence type="evidence at protein level"/>
<dbReference type="GO" id="GO:0003723">
    <property type="term" value="F:RNA binding"/>
    <property type="evidence" value="ECO:0007669"/>
    <property type="project" value="InterPro"/>
</dbReference>
<dbReference type="OMA" id="CLAHFQT"/>
<dbReference type="InParanoid" id="A9Z1L6"/>
<dbReference type="CTD" id="182817"/>
<dbReference type="eggNOG" id="KOG2814">
    <property type="taxonomic scope" value="Eukaryota"/>
</dbReference>
<evidence type="ECO:0000313" key="4">
    <source>
        <dbReference type="WormBase" id="C23H3.3b"/>
    </source>
</evidence>
<feature type="domain" description="K Homology" evidence="1">
    <location>
        <begin position="99"/>
        <end position="168"/>
    </location>
</feature>
<dbReference type="InterPro" id="IPR004088">
    <property type="entry name" value="KH_dom_type_1"/>
</dbReference>
<organism evidence="2 3">
    <name type="scientific">Caenorhabditis elegans</name>
    <dbReference type="NCBI Taxonomy" id="6239"/>
    <lineage>
        <taxon>Eukaryota</taxon>
        <taxon>Metazoa</taxon>
        <taxon>Ecdysozoa</taxon>
        <taxon>Nematoda</taxon>
        <taxon>Chromadorea</taxon>
        <taxon>Rhabditida</taxon>
        <taxon>Rhabditina</taxon>
        <taxon>Rhabditomorpha</taxon>
        <taxon>Rhabditoidea</taxon>
        <taxon>Rhabditidae</taxon>
        <taxon>Peloderinae</taxon>
        <taxon>Caenorhabditis</taxon>
    </lineage>
</organism>
<dbReference type="PANTHER" id="PTHR13360:SF1">
    <property type="entry name" value="ACTIVATING SIGNAL COINTEGRATOR 1 COMPLEX SUBUNIT 1"/>
    <property type="match status" value="1"/>
</dbReference>
<evidence type="ECO:0000313" key="2">
    <source>
        <dbReference type="EMBL" id="CCD65332.1"/>
    </source>
</evidence>
<evidence type="ECO:0007829" key="5">
    <source>
        <dbReference type="PeptideAtlas" id="A9Z1L6"/>
    </source>
</evidence>
<dbReference type="InterPro" id="IPR004087">
    <property type="entry name" value="KH_dom"/>
</dbReference>
<accession>A9Z1L6</accession>
<dbReference type="GO" id="GO:0005634">
    <property type="term" value="C:nucleus"/>
    <property type="evidence" value="ECO:0000318"/>
    <property type="project" value="GO_Central"/>
</dbReference>
<sequence length="393" mass="44185">MAATFPLSAGTYSINGRKYRKTAYNLKADTSFDLNTDTTFADTPDIYEDEASADCFAPPGLPELRKRAAKAKIVAKAVETSSKEPEPTEDDRIKVIGGKKWISSINVAPCFIGKLIGTNRRTLNSLENETQCRVKTPRRNENIACEISSIVSLECVQRCLDRLEIFIDDSRKTARVNHFVALPCDQHEVQENFNIFKQMVMESDHFDSSCKNSQLFTKPTRLHLTLSVARIFDDMDLQKAVGAFEILEKEIRQIKDSKPLIADIQGIDMMNDDPSQVFVLYAKVKGDKVQEVANYVNRRLIELGVSSKNEHDNGSDAVKLHMTLMNSRYVTQSEKSGKSKEAALFDAKQVLEDLKDSYFGTFELKEICLCPMSSNSQTSDGKFYDKLAIIKLA</sequence>
<dbReference type="GO" id="GO:0006355">
    <property type="term" value="P:regulation of DNA-templated transcription"/>
    <property type="evidence" value="ECO:0000318"/>
    <property type="project" value="GO_Central"/>
</dbReference>
<dbReference type="CDD" id="cd00105">
    <property type="entry name" value="KH-I"/>
    <property type="match status" value="1"/>
</dbReference>
<dbReference type="Bgee" id="WBGene00016019">
    <property type="expression patterns" value="Expressed in germ line (C elegans) and 4 other cell types or tissues"/>
</dbReference>
<dbReference type="SMR" id="A9Z1L6"/>
<dbReference type="PaxDb" id="6239-C23H3.3b"/>
<dbReference type="UCSC" id="C23H3.3a">
    <property type="organism name" value="c. elegans"/>
</dbReference>
<protein>
    <submittedName>
        <fullName evidence="2">K Homology domain-containing protein</fullName>
    </submittedName>
</protein>